<gene>
    <name evidence="11" type="ORF">B0H16DRAFT_1713936</name>
</gene>
<evidence type="ECO:0000256" key="5">
    <source>
        <dbReference type="ARBA" id="ARBA00022723"/>
    </source>
</evidence>
<dbReference type="InterPro" id="IPR050364">
    <property type="entry name" value="Cytochrome_P450_fung"/>
</dbReference>
<protein>
    <submittedName>
        <fullName evidence="11">Cytochrome P450</fullName>
    </submittedName>
</protein>
<organism evidence="11 12">
    <name type="scientific">Mycena metata</name>
    <dbReference type="NCBI Taxonomy" id="1033252"/>
    <lineage>
        <taxon>Eukaryota</taxon>
        <taxon>Fungi</taxon>
        <taxon>Dikarya</taxon>
        <taxon>Basidiomycota</taxon>
        <taxon>Agaricomycotina</taxon>
        <taxon>Agaricomycetes</taxon>
        <taxon>Agaricomycetidae</taxon>
        <taxon>Agaricales</taxon>
        <taxon>Marasmiineae</taxon>
        <taxon>Mycenaceae</taxon>
        <taxon>Mycena</taxon>
    </lineage>
</organism>
<keyword evidence="6 10" id="KW-0560">Oxidoreductase</keyword>
<dbReference type="GO" id="GO:0016705">
    <property type="term" value="F:oxidoreductase activity, acting on paired donors, with incorporation or reduction of molecular oxygen"/>
    <property type="evidence" value="ECO:0007669"/>
    <property type="project" value="InterPro"/>
</dbReference>
<dbReference type="Pfam" id="PF00067">
    <property type="entry name" value="p450"/>
    <property type="match status" value="1"/>
</dbReference>
<dbReference type="EMBL" id="JARKIB010000013">
    <property type="protein sequence ID" value="KAJ7773024.1"/>
    <property type="molecule type" value="Genomic_DNA"/>
</dbReference>
<comment type="similarity">
    <text evidence="3 10">Belongs to the cytochrome P450 family.</text>
</comment>
<keyword evidence="4 9" id="KW-0349">Heme</keyword>
<keyword evidence="5 9" id="KW-0479">Metal-binding</keyword>
<dbReference type="InterPro" id="IPR017972">
    <property type="entry name" value="Cyt_P450_CS"/>
</dbReference>
<evidence type="ECO:0000313" key="12">
    <source>
        <dbReference type="Proteomes" id="UP001215598"/>
    </source>
</evidence>
<comment type="caution">
    <text evidence="11">The sequence shown here is derived from an EMBL/GenBank/DDBJ whole genome shotgun (WGS) entry which is preliminary data.</text>
</comment>
<evidence type="ECO:0000256" key="10">
    <source>
        <dbReference type="RuleBase" id="RU000461"/>
    </source>
</evidence>
<dbReference type="SUPFAM" id="SSF48264">
    <property type="entry name" value="Cytochrome P450"/>
    <property type="match status" value="1"/>
</dbReference>
<evidence type="ECO:0000256" key="1">
    <source>
        <dbReference type="ARBA" id="ARBA00001971"/>
    </source>
</evidence>
<dbReference type="InterPro" id="IPR036396">
    <property type="entry name" value="Cyt_P450_sf"/>
</dbReference>
<evidence type="ECO:0000256" key="8">
    <source>
        <dbReference type="ARBA" id="ARBA00023033"/>
    </source>
</evidence>
<dbReference type="PROSITE" id="PS00086">
    <property type="entry name" value="CYTOCHROME_P450"/>
    <property type="match status" value="1"/>
</dbReference>
<dbReference type="PRINTS" id="PR00385">
    <property type="entry name" value="P450"/>
</dbReference>
<dbReference type="PANTHER" id="PTHR46300:SF7">
    <property type="entry name" value="P450, PUTATIVE (EUROFUNG)-RELATED"/>
    <property type="match status" value="1"/>
</dbReference>
<sequence>MDYRASLILGGLLVLLLKSLLGAWRRYPLRLPYPPGPPPRFFVGNHREIPTVLPWLTYTEWGRQYGDLVHARTFGQHVILVNSVETAAELLEKRAHIYSDRPVLPMMELMGWDFNTGLLPYGNRWRGHRKMLQRHFRRDVAQIYRPIQMKKVHAFLRGLLATPQEFRNLFQTVAAAIIVSAVYGHEIEPANDHFVTLSERAVQKLSEAFFPGAVAVNAIPILRYLPGWLPGCGFQGFAAECRQLTQEMQEVPFNFAKGNMQEGLDSKSVVAKLLEAGRAQGNCDEQMIQEVAAVSYTAGSDTTASSLGSFFLAMAVHPDAQKKAQREIDSVVGTHRLPEFEDRPSLPFVEALFRELMRWRPVLPLGVSHATTTDDVYEGYYIPKGAMVISNIWAMTRNEAIYPEPDRFNPDRFFTAEGDLNDDDTILTFGFGRRICPGRHTADASVWCTIVSVLATFDIAKAKDANGNEIDIDPVYSDGLVSHPEPFVCSITPRSDKARDLVQATEL</sequence>
<dbReference type="InterPro" id="IPR001128">
    <property type="entry name" value="Cyt_P450"/>
</dbReference>
<dbReference type="PRINTS" id="PR00463">
    <property type="entry name" value="EP450I"/>
</dbReference>
<comment type="pathway">
    <text evidence="2">Secondary metabolite biosynthesis.</text>
</comment>
<dbReference type="AlphaFoldDB" id="A0AAD7JW30"/>
<evidence type="ECO:0000256" key="7">
    <source>
        <dbReference type="ARBA" id="ARBA00023004"/>
    </source>
</evidence>
<dbReference type="PANTHER" id="PTHR46300">
    <property type="entry name" value="P450, PUTATIVE (EUROFUNG)-RELATED-RELATED"/>
    <property type="match status" value="1"/>
</dbReference>
<keyword evidence="7 9" id="KW-0408">Iron</keyword>
<dbReference type="Gene3D" id="1.10.630.10">
    <property type="entry name" value="Cytochrome P450"/>
    <property type="match status" value="1"/>
</dbReference>
<proteinExistence type="inferred from homology"/>
<feature type="binding site" description="axial binding residue" evidence="9">
    <location>
        <position position="436"/>
    </location>
    <ligand>
        <name>heme</name>
        <dbReference type="ChEBI" id="CHEBI:30413"/>
    </ligand>
    <ligandPart>
        <name>Fe</name>
        <dbReference type="ChEBI" id="CHEBI:18248"/>
    </ligandPart>
</feature>
<comment type="cofactor">
    <cofactor evidence="1 9">
        <name>heme</name>
        <dbReference type="ChEBI" id="CHEBI:30413"/>
    </cofactor>
</comment>
<keyword evidence="12" id="KW-1185">Reference proteome</keyword>
<evidence type="ECO:0000256" key="4">
    <source>
        <dbReference type="ARBA" id="ARBA00022617"/>
    </source>
</evidence>
<evidence type="ECO:0000256" key="9">
    <source>
        <dbReference type="PIRSR" id="PIRSR602401-1"/>
    </source>
</evidence>
<name>A0AAD7JW30_9AGAR</name>
<dbReference type="GO" id="GO:0005506">
    <property type="term" value="F:iron ion binding"/>
    <property type="evidence" value="ECO:0007669"/>
    <property type="project" value="InterPro"/>
</dbReference>
<dbReference type="GO" id="GO:0020037">
    <property type="term" value="F:heme binding"/>
    <property type="evidence" value="ECO:0007669"/>
    <property type="project" value="InterPro"/>
</dbReference>
<evidence type="ECO:0000313" key="11">
    <source>
        <dbReference type="EMBL" id="KAJ7773024.1"/>
    </source>
</evidence>
<reference evidence="11" key="1">
    <citation type="submission" date="2023-03" db="EMBL/GenBank/DDBJ databases">
        <title>Massive genome expansion in bonnet fungi (Mycena s.s.) driven by repeated elements and novel gene families across ecological guilds.</title>
        <authorList>
            <consortium name="Lawrence Berkeley National Laboratory"/>
            <person name="Harder C.B."/>
            <person name="Miyauchi S."/>
            <person name="Viragh M."/>
            <person name="Kuo A."/>
            <person name="Thoen E."/>
            <person name="Andreopoulos B."/>
            <person name="Lu D."/>
            <person name="Skrede I."/>
            <person name="Drula E."/>
            <person name="Henrissat B."/>
            <person name="Morin E."/>
            <person name="Kohler A."/>
            <person name="Barry K."/>
            <person name="LaButti K."/>
            <person name="Morin E."/>
            <person name="Salamov A."/>
            <person name="Lipzen A."/>
            <person name="Mereny Z."/>
            <person name="Hegedus B."/>
            <person name="Baldrian P."/>
            <person name="Stursova M."/>
            <person name="Weitz H."/>
            <person name="Taylor A."/>
            <person name="Grigoriev I.V."/>
            <person name="Nagy L.G."/>
            <person name="Martin F."/>
            <person name="Kauserud H."/>
        </authorList>
    </citation>
    <scope>NUCLEOTIDE SEQUENCE</scope>
    <source>
        <strain evidence="11">CBHHK182m</strain>
    </source>
</reference>
<dbReference type="CDD" id="cd11065">
    <property type="entry name" value="CYP64-like"/>
    <property type="match status" value="1"/>
</dbReference>
<dbReference type="InterPro" id="IPR002401">
    <property type="entry name" value="Cyt_P450_E_grp-I"/>
</dbReference>
<evidence type="ECO:0000256" key="2">
    <source>
        <dbReference type="ARBA" id="ARBA00005179"/>
    </source>
</evidence>
<dbReference type="Proteomes" id="UP001215598">
    <property type="component" value="Unassembled WGS sequence"/>
</dbReference>
<evidence type="ECO:0000256" key="3">
    <source>
        <dbReference type="ARBA" id="ARBA00010617"/>
    </source>
</evidence>
<keyword evidence="8 10" id="KW-0503">Monooxygenase</keyword>
<dbReference type="GO" id="GO:0004497">
    <property type="term" value="F:monooxygenase activity"/>
    <property type="evidence" value="ECO:0007669"/>
    <property type="project" value="UniProtKB-KW"/>
</dbReference>
<accession>A0AAD7JW30</accession>
<evidence type="ECO:0000256" key="6">
    <source>
        <dbReference type="ARBA" id="ARBA00023002"/>
    </source>
</evidence>